<organism evidence="1 2">
    <name type="scientific">Vaccinium darrowii</name>
    <dbReference type="NCBI Taxonomy" id="229202"/>
    <lineage>
        <taxon>Eukaryota</taxon>
        <taxon>Viridiplantae</taxon>
        <taxon>Streptophyta</taxon>
        <taxon>Embryophyta</taxon>
        <taxon>Tracheophyta</taxon>
        <taxon>Spermatophyta</taxon>
        <taxon>Magnoliopsida</taxon>
        <taxon>eudicotyledons</taxon>
        <taxon>Gunneridae</taxon>
        <taxon>Pentapetalae</taxon>
        <taxon>asterids</taxon>
        <taxon>Ericales</taxon>
        <taxon>Ericaceae</taxon>
        <taxon>Vaccinioideae</taxon>
        <taxon>Vaccinieae</taxon>
        <taxon>Vaccinium</taxon>
    </lineage>
</organism>
<comment type="caution">
    <text evidence="1">The sequence shown here is derived from an EMBL/GenBank/DDBJ whole genome shotgun (WGS) entry which is preliminary data.</text>
</comment>
<dbReference type="EMBL" id="CM037161">
    <property type="protein sequence ID" value="KAH7855814.1"/>
    <property type="molecule type" value="Genomic_DNA"/>
</dbReference>
<sequence length="508" mass="55592">MGSFSGTCEIVEAKDELNSIEYSKSIHQPIAQNKGQKHPFLKLGPDNSLQDDINKLFEAINLKPSSNSLHISEQARSVPSRKDALKKPVGVGAPRSPGIGFSEPVSLKQALRRQCISQASEMAAMKRLSKTGASPRVSEVGKIINLCRSSITEVGESSGSLSGSNGGGLEISLVPKECPWNSSEKLPQYPPKPKMKSAVQSAHSSPPLNLASTSSLEIEIWSETSESETEKPENHMVVPSLLETKVKTLNQSDHSSPQFPLETTEKGKRSTLIENETAVSTEVQSQTPELEVLSEEKHVVVSSLSCQISNGEIQSGKIPASIRLQNKVAAHKSRRKGRVQTLLSSSAAFKSNKGSKHTRKVPRPIKPVLRNRPIVKENLKQDLTSVGSTSNANKVTTSGLDLSTEPILCERCRCTFTNVENESNKDSPSSNNSFVCAEKQPERYFSEQAARFYVAEVLLALEYLHMLGVIYRDLKPENILDLDGVFWFSFDRRKLEGSNVRISADVAG</sequence>
<keyword evidence="2" id="KW-1185">Reference proteome</keyword>
<evidence type="ECO:0000313" key="2">
    <source>
        <dbReference type="Proteomes" id="UP000828048"/>
    </source>
</evidence>
<reference evidence="1 2" key="1">
    <citation type="journal article" date="2021" name="Hortic Res">
        <title>High-quality reference genome and annotation aids understanding of berry development for evergreen blueberry (Vaccinium darrowii).</title>
        <authorList>
            <person name="Yu J."/>
            <person name="Hulse-Kemp A.M."/>
            <person name="Babiker E."/>
            <person name="Staton M."/>
        </authorList>
    </citation>
    <scope>NUCLEOTIDE SEQUENCE [LARGE SCALE GENOMIC DNA]</scope>
    <source>
        <strain evidence="2">cv. NJ 8807/NJ 8810</strain>
        <tissue evidence="1">Young leaf</tissue>
    </source>
</reference>
<gene>
    <name evidence="1" type="ORF">Vadar_029281</name>
</gene>
<accession>A0ACB7YRN5</accession>
<dbReference type="Proteomes" id="UP000828048">
    <property type="component" value="Chromosome 11"/>
</dbReference>
<evidence type="ECO:0000313" key="1">
    <source>
        <dbReference type="EMBL" id="KAH7855814.1"/>
    </source>
</evidence>
<name>A0ACB7YRN5_9ERIC</name>
<protein>
    <submittedName>
        <fullName evidence="1">Uncharacterized protein</fullName>
    </submittedName>
</protein>
<proteinExistence type="predicted"/>